<keyword evidence="4" id="KW-1185">Reference proteome</keyword>
<dbReference type="EMBL" id="MWIO01000074">
    <property type="protein sequence ID" value="THD04532.1"/>
    <property type="molecule type" value="Genomic_DNA"/>
</dbReference>
<organism evidence="3 4">
    <name type="scientific">Rhodanobacter lindaniclasticus</name>
    <dbReference type="NCBI Taxonomy" id="75310"/>
    <lineage>
        <taxon>Bacteria</taxon>
        <taxon>Pseudomonadati</taxon>
        <taxon>Pseudomonadota</taxon>
        <taxon>Gammaproteobacteria</taxon>
        <taxon>Lysobacterales</taxon>
        <taxon>Rhodanobacteraceae</taxon>
        <taxon>Rhodanobacter</taxon>
    </lineage>
</organism>
<dbReference type="PANTHER" id="PTHR36251">
    <property type="entry name" value="FELS-1 PROPHAGE HOST SPECIFICITY PROTEIN-RELATED"/>
    <property type="match status" value="1"/>
</dbReference>
<feature type="domain" description="Tip attachment protein J" evidence="1">
    <location>
        <begin position="162"/>
        <end position="302"/>
    </location>
</feature>
<dbReference type="Proteomes" id="UP000306317">
    <property type="component" value="Unassembled WGS sequence"/>
</dbReference>
<dbReference type="InterPro" id="IPR053171">
    <property type="entry name" value="Viral_Tip_Attach_Protein"/>
</dbReference>
<dbReference type="InterPro" id="IPR055385">
    <property type="entry name" value="GpJ_HDII-ins2"/>
</dbReference>
<dbReference type="Pfam" id="PF24801">
    <property type="entry name" value="FNIII-A_GpJ"/>
    <property type="match status" value="1"/>
</dbReference>
<reference evidence="3 4" key="1">
    <citation type="submission" date="2017-02" db="EMBL/GenBank/DDBJ databases">
        <title>Whole genome sequencing of Rhodanobacter lindaniclasticus DSM 17932.</title>
        <authorList>
            <person name="Kumar S."/>
            <person name="Patil P."/>
            <person name="Patil P.B."/>
        </authorList>
    </citation>
    <scope>NUCLEOTIDE SEQUENCE [LARGE SCALE GENOMIC DNA]</scope>
    <source>
        <strain evidence="3 4">DSM 17932</strain>
    </source>
</reference>
<gene>
    <name evidence="3" type="ORF">B1991_17335</name>
</gene>
<proteinExistence type="predicted"/>
<dbReference type="OrthoDB" id="109844at2"/>
<dbReference type="AlphaFoldDB" id="A0A4S3K8E2"/>
<dbReference type="InterPro" id="IPR032876">
    <property type="entry name" value="J_dom"/>
</dbReference>
<accession>A0A4S3K8E2</accession>
<protein>
    <submittedName>
        <fullName evidence="3">Uncharacterized protein</fullName>
    </submittedName>
</protein>
<evidence type="ECO:0000313" key="3">
    <source>
        <dbReference type="EMBL" id="THD04532.1"/>
    </source>
</evidence>
<name>A0A4S3K8E2_9GAMM</name>
<dbReference type="PANTHER" id="PTHR36251:SF2">
    <property type="entry name" value="GIFSY-2 PROPHAGE HOST SPECIFICITY PROTEIN J, PHAGE LAMBDA"/>
    <property type="match status" value="1"/>
</dbReference>
<dbReference type="Pfam" id="PF13550">
    <property type="entry name" value="Phage-tail_3"/>
    <property type="match status" value="1"/>
</dbReference>
<feature type="domain" description="Tip attachment protein J HDII-ins2" evidence="2">
    <location>
        <begin position="3"/>
        <end position="38"/>
    </location>
</feature>
<sequence length="302" mass="33332">MPTATTGWQVRVTRLTANANSSAIQDTTTIDSYTEIVDSALAYPDSALMGVMGDASQFTNIPQRAYDLWGRIIQVPSNYDVTDRSYTGVWDGTFKPSWSDNPAWVFYDLCTNTRYGLGHLVSPAQVDKWELYRIGQYCDGMVDDGHGGTEPRFACNVYLQTQADAYKLLNDLSSAFRGISYWANGTIVASADMPGDPVYPYTNANVIDGKFSYSASARKTRYTSALVSWNDPRNFYRTKIEYVEDAEGIARYGFQQATATAFGCTSQGQAQRFGKWLLLTSRMETDTVTFSVGLEGAVAAPG</sequence>
<comment type="caution">
    <text evidence="3">The sequence shown here is derived from an EMBL/GenBank/DDBJ whole genome shotgun (WGS) entry which is preliminary data.</text>
</comment>
<evidence type="ECO:0000313" key="4">
    <source>
        <dbReference type="Proteomes" id="UP000306317"/>
    </source>
</evidence>
<evidence type="ECO:0000259" key="2">
    <source>
        <dbReference type="Pfam" id="PF24801"/>
    </source>
</evidence>
<evidence type="ECO:0000259" key="1">
    <source>
        <dbReference type="Pfam" id="PF13550"/>
    </source>
</evidence>